<keyword evidence="2" id="KW-0812">Transmembrane</keyword>
<dbReference type="PROSITE" id="PS52015">
    <property type="entry name" value="TONB_CTD"/>
    <property type="match status" value="1"/>
</dbReference>
<comment type="similarity">
    <text evidence="5">Belongs to the TonB family.</text>
</comment>
<dbReference type="NCBIfam" id="TIGR01352">
    <property type="entry name" value="tonB_Cterm"/>
    <property type="match status" value="1"/>
</dbReference>
<evidence type="ECO:0000256" key="6">
    <source>
        <dbReference type="SAM" id="MobiDB-lite"/>
    </source>
</evidence>
<sequence length="228" mass="24954">MRFLALPPLALLIAIGLFWFMQWLTAPPEVPLKPPVPDRRVEMVKPPEEQEQPEPEPTELLEAAAPPSSPPSMSAIDLPTTMNLTADSQPGLEMNLPNLDVPVNFGGSSGFGEAFGGFGGRGSGSGAGGFGSGRGFKGERLVPLSTARPQIPEYAYKQGIEGWVEVVFVVTTRGTVENVRVIDADPKGVFEAATVESVSNWLYESTSRPREVKQKVYFRLEDYQYNWR</sequence>
<proteinExistence type="inferred from homology"/>
<keyword evidence="5" id="KW-0997">Cell inner membrane</keyword>
<keyword evidence="5" id="KW-1003">Cell membrane</keyword>
<dbReference type="Pfam" id="PF03544">
    <property type="entry name" value="TonB_C"/>
    <property type="match status" value="1"/>
</dbReference>
<dbReference type="InterPro" id="IPR006260">
    <property type="entry name" value="TonB/TolA_C"/>
</dbReference>
<keyword evidence="5" id="KW-0653">Protein transport</keyword>
<dbReference type="Gene3D" id="3.30.2420.10">
    <property type="entry name" value="TonB"/>
    <property type="match status" value="1"/>
</dbReference>
<feature type="region of interest" description="Disordered" evidence="6">
    <location>
        <begin position="43"/>
        <end position="71"/>
    </location>
</feature>
<dbReference type="GO" id="GO:0015891">
    <property type="term" value="P:siderophore transport"/>
    <property type="evidence" value="ECO:0007669"/>
    <property type="project" value="InterPro"/>
</dbReference>
<evidence type="ECO:0000256" key="2">
    <source>
        <dbReference type="ARBA" id="ARBA00022692"/>
    </source>
</evidence>
<name>A0A363UMF5_9GAMM</name>
<evidence type="ECO:0000313" key="9">
    <source>
        <dbReference type="Proteomes" id="UP000251800"/>
    </source>
</evidence>
<evidence type="ECO:0000256" key="1">
    <source>
        <dbReference type="ARBA" id="ARBA00004167"/>
    </source>
</evidence>
<dbReference type="GO" id="GO:0055085">
    <property type="term" value="P:transmembrane transport"/>
    <property type="evidence" value="ECO:0007669"/>
    <property type="project" value="InterPro"/>
</dbReference>
<evidence type="ECO:0000259" key="7">
    <source>
        <dbReference type="PROSITE" id="PS52015"/>
    </source>
</evidence>
<keyword evidence="3" id="KW-1133">Transmembrane helix</keyword>
<comment type="caution">
    <text evidence="8">The sequence shown here is derived from an EMBL/GenBank/DDBJ whole genome shotgun (WGS) entry which is preliminary data.</text>
</comment>
<keyword evidence="5" id="KW-0735">Signal-anchor</keyword>
<evidence type="ECO:0000256" key="4">
    <source>
        <dbReference type="ARBA" id="ARBA00023136"/>
    </source>
</evidence>
<dbReference type="GO" id="GO:0030288">
    <property type="term" value="C:outer membrane-bounded periplasmic space"/>
    <property type="evidence" value="ECO:0007669"/>
    <property type="project" value="InterPro"/>
</dbReference>
<gene>
    <name evidence="8" type="ORF">DEH80_07150</name>
</gene>
<dbReference type="PRINTS" id="PR01374">
    <property type="entry name" value="TONBPROTEIN"/>
</dbReference>
<organism evidence="8 9">
    <name type="scientific">Abyssibacter profundi</name>
    <dbReference type="NCBI Taxonomy" id="2182787"/>
    <lineage>
        <taxon>Bacteria</taxon>
        <taxon>Pseudomonadati</taxon>
        <taxon>Pseudomonadota</taxon>
        <taxon>Gammaproteobacteria</taxon>
        <taxon>Chromatiales</taxon>
        <taxon>Oceanococcaceae</taxon>
        <taxon>Abyssibacter</taxon>
    </lineage>
</organism>
<feature type="compositionally biased region" description="Low complexity" evidence="6">
    <location>
        <begin position="60"/>
        <end position="71"/>
    </location>
</feature>
<dbReference type="InterPro" id="IPR037682">
    <property type="entry name" value="TonB_C"/>
</dbReference>
<dbReference type="EMBL" id="QEQK01000005">
    <property type="protein sequence ID" value="PWN56590.1"/>
    <property type="molecule type" value="Genomic_DNA"/>
</dbReference>
<reference evidence="8 9" key="1">
    <citation type="submission" date="2018-05" db="EMBL/GenBank/DDBJ databases">
        <title>Abyssibacter profundi OUC007T gen. nov., sp. nov, a marine bacterium isolated from seawater of the Mariana Trench.</title>
        <authorList>
            <person name="Zhou S."/>
        </authorList>
    </citation>
    <scope>NUCLEOTIDE SEQUENCE [LARGE SCALE GENOMIC DNA]</scope>
    <source>
        <strain evidence="8 9">OUC007</strain>
    </source>
</reference>
<evidence type="ECO:0000256" key="3">
    <source>
        <dbReference type="ARBA" id="ARBA00022989"/>
    </source>
</evidence>
<evidence type="ECO:0000313" key="8">
    <source>
        <dbReference type="EMBL" id="PWN56590.1"/>
    </source>
</evidence>
<dbReference type="GO" id="GO:0015031">
    <property type="term" value="P:protein transport"/>
    <property type="evidence" value="ECO:0007669"/>
    <property type="project" value="UniProtKB-UniRule"/>
</dbReference>
<comment type="function">
    <text evidence="5">Interacts with outer membrane receptor proteins that carry out high-affinity binding and energy dependent uptake into the periplasmic space of specific substrates. It could act to transduce energy from the cytoplasmic membrane to specific energy-requiring processes in the outer membrane, resulting in the release into the periplasm of ligands bound by these outer membrane proteins.</text>
</comment>
<keyword evidence="4" id="KW-0472">Membrane</keyword>
<comment type="subcellular location">
    <subcellularLocation>
        <location evidence="5">Cell inner membrane</location>
        <topology evidence="5">Single-pass membrane protein</topology>
        <orientation evidence="5">Periplasmic side</orientation>
    </subcellularLocation>
    <subcellularLocation>
        <location evidence="1">Membrane</location>
        <topology evidence="1">Single-pass membrane protein</topology>
    </subcellularLocation>
</comment>
<dbReference type="AlphaFoldDB" id="A0A363UMF5"/>
<dbReference type="GO" id="GO:0005886">
    <property type="term" value="C:plasma membrane"/>
    <property type="evidence" value="ECO:0007669"/>
    <property type="project" value="UniProtKB-SubCell"/>
</dbReference>
<dbReference type="SUPFAM" id="SSF74653">
    <property type="entry name" value="TolA/TonB C-terminal domain"/>
    <property type="match status" value="1"/>
</dbReference>
<keyword evidence="9" id="KW-1185">Reference proteome</keyword>
<keyword evidence="5" id="KW-0813">Transport</keyword>
<dbReference type="RefSeq" id="WP_109719784.1">
    <property type="nucleotide sequence ID" value="NZ_QEQK01000005.1"/>
</dbReference>
<feature type="compositionally biased region" description="Acidic residues" evidence="6">
    <location>
        <begin position="49"/>
        <end position="59"/>
    </location>
</feature>
<feature type="domain" description="TonB C-terminal" evidence="7">
    <location>
        <begin position="136"/>
        <end position="227"/>
    </location>
</feature>
<dbReference type="GO" id="GO:0031992">
    <property type="term" value="F:energy transducer activity"/>
    <property type="evidence" value="ECO:0007669"/>
    <property type="project" value="InterPro"/>
</dbReference>
<accession>A0A363UMF5</accession>
<evidence type="ECO:0000256" key="5">
    <source>
        <dbReference type="RuleBase" id="RU362123"/>
    </source>
</evidence>
<dbReference type="Proteomes" id="UP000251800">
    <property type="component" value="Unassembled WGS sequence"/>
</dbReference>
<dbReference type="OrthoDB" id="1628901at2"/>
<dbReference type="InterPro" id="IPR003538">
    <property type="entry name" value="TonB"/>
</dbReference>
<protein>
    <recommendedName>
        <fullName evidence="5">Protein TonB</fullName>
    </recommendedName>
</protein>